<dbReference type="Proteomes" id="UP000185999">
    <property type="component" value="Unassembled WGS sequence"/>
</dbReference>
<accession>A0A1N7JFX8</accession>
<evidence type="ECO:0000313" key="4">
    <source>
        <dbReference type="Proteomes" id="UP000185999"/>
    </source>
</evidence>
<keyword evidence="4" id="KW-1185">Reference proteome</keyword>
<dbReference type="GO" id="GO:0055085">
    <property type="term" value="P:transmembrane transport"/>
    <property type="evidence" value="ECO:0007669"/>
    <property type="project" value="InterPro"/>
</dbReference>
<dbReference type="PANTHER" id="PTHR33376">
    <property type="match status" value="1"/>
</dbReference>
<dbReference type="PANTHER" id="PTHR33376:SF15">
    <property type="entry name" value="BLL6794 PROTEIN"/>
    <property type="match status" value="1"/>
</dbReference>
<gene>
    <name evidence="3" type="ORF">SAMN05421760_1011097</name>
</gene>
<dbReference type="Gene3D" id="3.40.190.170">
    <property type="entry name" value="Bacterial extracellular solute-binding protein, family 7"/>
    <property type="match status" value="1"/>
</dbReference>
<reference evidence="4" key="1">
    <citation type="submission" date="2017-01" db="EMBL/GenBank/DDBJ databases">
        <authorList>
            <person name="Varghese N."/>
            <person name="Submissions S."/>
        </authorList>
    </citation>
    <scope>NUCLEOTIDE SEQUENCE [LARGE SCALE GENOMIC DNA]</scope>
    <source>
        <strain evidence="4">DSM 22306</strain>
    </source>
</reference>
<feature type="chain" id="PRO_5012771843" evidence="2">
    <location>
        <begin position="26"/>
        <end position="342"/>
    </location>
</feature>
<dbReference type="InterPro" id="IPR038404">
    <property type="entry name" value="TRAP_DctP_sf"/>
</dbReference>
<protein>
    <submittedName>
        <fullName evidence="3">TRAP-type C4-dicarboxylate transport system, substrate-binding protein</fullName>
    </submittedName>
</protein>
<organism evidence="3 4">
    <name type="scientific">Neptunomonas antarctica</name>
    <dbReference type="NCBI Taxonomy" id="619304"/>
    <lineage>
        <taxon>Bacteria</taxon>
        <taxon>Pseudomonadati</taxon>
        <taxon>Pseudomonadota</taxon>
        <taxon>Gammaproteobacteria</taxon>
        <taxon>Oceanospirillales</taxon>
        <taxon>Oceanospirillaceae</taxon>
        <taxon>Neptunomonas</taxon>
    </lineage>
</organism>
<evidence type="ECO:0000313" key="3">
    <source>
        <dbReference type="EMBL" id="SIS48237.1"/>
    </source>
</evidence>
<dbReference type="AlphaFoldDB" id="A0A1N7JFX8"/>
<sequence length="342" mass="37845">MRLRLIVKLIFIASAALPSSRSVLAETETIMHVASWLPPSHLQNSIVWPTYGSWIEAATEGRVKIKLEYGLGHPKSMFDLVEDGVVDASWSFHGYVPGRFKLTSIVELPMLGADAEAASVSYWRIHQKYLSKADEHNGLVLVALFTHGPAQIHTVEPIASLAELKDKKIRIGGGVQGYLAKRMQVTSVSAPADNIYEMMGQGLIDGAFIPFSVQKSLRLNELAKHIIALEGGMYLGSFSMFINPDFLASLSQRDRVAILKISGEKLSALAGYTWEKADQEGYQTALSTGAVINYVKKSDPIYREFVRLTKGMDKEWIDSVKDRGIDAEAALIELRDTARAYR</sequence>
<evidence type="ECO:0000256" key="1">
    <source>
        <dbReference type="ARBA" id="ARBA00022729"/>
    </source>
</evidence>
<name>A0A1N7JFX8_9GAMM</name>
<evidence type="ECO:0000256" key="2">
    <source>
        <dbReference type="SAM" id="SignalP"/>
    </source>
</evidence>
<feature type="signal peptide" evidence="2">
    <location>
        <begin position="1"/>
        <end position="25"/>
    </location>
</feature>
<dbReference type="STRING" id="619304.SAMN05421760_1011097"/>
<dbReference type="InterPro" id="IPR018389">
    <property type="entry name" value="DctP_fam"/>
</dbReference>
<dbReference type="CDD" id="cd13665">
    <property type="entry name" value="PBP2_TRAP_Dctp3_4"/>
    <property type="match status" value="1"/>
</dbReference>
<dbReference type="Pfam" id="PF03480">
    <property type="entry name" value="DctP"/>
    <property type="match status" value="1"/>
</dbReference>
<proteinExistence type="predicted"/>
<dbReference type="EMBL" id="FTOE01000001">
    <property type="protein sequence ID" value="SIS48237.1"/>
    <property type="molecule type" value="Genomic_DNA"/>
</dbReference>
<keyword evidence="1 2" id="KW-0732">Signal</keyword>